<keyword evidence="2" id="KW-0132">Cell division</keyword>
<keyword evidence="3" id="KW-0547">Nucleotide-binding</keyword>
<keyword evidence="6" id="KW-0573">Peptidoglycan synthesis</keyword>
<dbReference type="SUPFAM" id="SSF51984">
    <property type="entry name" value="MurCD N-terminal domain"/>
    <property type="match status" value="1"/>
</dbReference>
<feature type="domain" description="Mur ligase N-terminal catalytic" evidence="9">
    <location>
        <begin position="13"/>
        <end position="113"/>
    </location>
</feature>
<evidence type="ECO:0000259" key="10">
    <source>
        <dbReference type="Pfam" id="PF02875"/>
    </source>
</evidence>
<dbReference type="InterPro" id="IPR050061">
    <property type="entry name" value="MurCDEF_pg_biosynth"/>
</dbReference>
<evidence type="ECO:0000259" key="11">
    <source>
        <dbReference type="Pfam" id="PF08245"/>
    </source>
</evidence>
<dbReference type="EMBL" id="CP124855">
    <property type="protein sequence ID" value="WHF50769.1"/>
    <property type="molecule type" value="Genomic_DNA"/>
</dbReference>
<evidence type="ECO:0000313" key="13">
    <source>
        <dbReference type="Proteomes" id="UP001241656"/>
    </source>
</evidence>
<evidence type="ECO:0000256" key="7">
    <source>
        <dbReference type="ARBA" id="ARBA00023306"/>
    </source>
</evidence>
<feature type="domain" description="Mur ligase C-terminal" evidence="10">
    <location>
        <begin position="311"/>
        <end position="443"/>
    </location>
</feature>
<dbReference type="GO" id="GO:0016874">
    <property type="term" value="F:ligase activity"/>
    <property type="evidence" value="ECO:0007669"/>
    <property type="project" value="UniProtKB-KW"/>
</dbReference>
<dbReference type="PANTHER" id="PTHR43445">
    <property type="entry name" value="UDP-N-ACETYLMURAMATE--L-ALANINE LIGASE-RELATED"/>
    <property type="match status" value="1"/>
</dbReference>
<evidence type="ECO:0000256" key="6">
    <source>
        <dbReference type="ARBA" id="ARBA00022984"/>
    </source>
</evidence>
<dbReference type="Pfam" id="PF01225">
    <property type="entry name" value="Mur_ligase"/>
    <property type="match status" value="1"/>
</dbReference>
<evidence type="ECO:0000256" key="2">
    <source>
        <dbReference type="ARBA" id="ARBA00022618"/>
    </source>
</evidence>
<evidence type="ECO:0000256" key="3">
    <source>
        <dbReference type="ARBA" id="ARBA00022741"/>
    </source>
</evidence>
<dbReference type="SUPFAM" id="SSF53623">
    <property type="entry name" value="MurD-like peptide ligases, catalytic domain"/>
    <property type="match status" value="1"/>
</dbReference>
<name>A0ABY8RCK7_9FLAO</name>
<dbReference type="Gene3D" id="3.90.190.20">
    <property type="entry name" value="Mur ligase, C-terminal domain"/>
    <property type="match status" value="1"/>
</dbReference>
<dbReference type="InterPro" id="IPR004101">
    <property type="entry name" value="Mur_ligase_C"/>
</dbReference>
<dbReference type="SUPFAM" id="SSF53244">
    <property type="entry name" value="MurD-like peptide ligases, peptide-binding domain"/>
    <property type="match status" value="1"/>
</dbReference>
<keyword evidence="8" id="KW-0961">Cell wall biogenesis/degradation</keyword>
<dbReference type="Gene3D" id="3.40.50.720">
    <property type="entry name" value="NAD(P)-binding Rossmann-like Domain"/>
    <property type="match status" value="1"/>
</dbReference>
<dbReference type="Pfam" id="PF08245">
    <property type="entry name" value="Mur_ligase_M"/>
    <property type="match status" value="1"/>
</dbReference>
<evidence type="ECO:0000259" key="9">
    <source>
        <dbReference type="Pfam" id="PF01225"/>
    </source>
</evidence>
<evidence type="ECO:0000256" key="5">
    <source>
        <dbReference type="ARBA" id="ARBA00022960"/>
    </source>
</evidence>
<sequence length="458" mass="50233">MIKNIADFQNVFFIGVAGVGMSAIAQYLKGNGKEVSGSDRYFHPGEYNKTKEQLEAEGINCFLQDGSGITEKTDLIVVSTAIEDSVYEVQKAKELGIPIIKRSELLSIIAESKKTIAVAGTSGKSTTSAMLYQILLDAQFEPSIISGAGLTSIIKEGKIGNAAVGKGEWLIIEADESDGSVVQYKPEIGLLLNIDKDHQEIDELIELFTIFKNNTKGLFVVNQSNTLAKTLSANPGNDFGFEDENAGYSAKNFNQDGFHLNFQVLNQHFEMNSIGRHSVENATAAIAVAHQIGIDLKTCAKSLAKYEGIYRRHQILGQKNGVWVIDDYAHNPAKCAASIKACQPLAEKVIAWFQPHGYGPTRFLKNDFIEEISEALRPQDEIWMSEIFYAGGTAVKDISANDLIEGIKAKGKNAHFIDDRNQLLEALKPELKPGTVLLLMGARDPGLEHFCKELFDNL</sequence>
<gene>
    <name evidence="12" type="ORF">QGN23_10020</name>
</gene>
<dbReference type="Proteomes" id="UP001241656">
    <property type="component" value="Chromosome"/>
</dbReference>
<evidence type="ECO:0000256" key="8">
    <source>
        <dbReference type="ARBA" id="ARBA00023316"/>
    </source>
</evidence>
<dbReference type="RefSeq" id="WP_282904175.1">
    <property type="nucleotide sequence ID" value="NZ_CP124855.1"/>
</dbReference>
<dbReference type="PANTHER" id="PTHR43445:SF3">
    <property type="entry name" value="UDP-N-ACETYLMURAMATE--L-ALANINE LIGASE"/>
    <property type="match status" value="1"/>
</dbReference>
<evidence type="ECO:0000256" key="4">
    <source>
        <dbReference type="ARBA" id="ARBA00022840"/>
    </source>
</evidence>
<evidence type="ECO:0000313" key="12">
    <source>
        <dbReference type="EMBL" id="WHF50769.1"/>
    </source>
</evidence>
<accession>A0ABY8RCK7</accession>
<keyword evidence="13" id="KW-1185">Reference proteome</keyword>
<dbReference type="InterPro" id="IPR036615">
    <property type="entry name" value="Mur_ligase_C_dom_sf"/>
</dbReference>
<protein>
    <submittedName>
        <fullName evidence="12">Mur ligase domain-containing protein</fullName>
    </submittedName>
</protein>
<dbReference type="Pfam" id="PF02875">
    <property type="entry name" value="Mur_ligase_C"/>
    <property type="match status" value="1"/>
</dbReference>
<dbReference type="InterPro" id="IPR036565">
    <property type="entry name" value="Mur-like_cat_sf"/>
</dbReference>
<keyword evidence="7" id="KW-0131">Cell cycle</keyword>
<feature type="domain" description="Mur ligase central" evidence="11">
    <location>
        <begin position="118"/>
        <end position="289"/>
    </location>
</feature>
<keyword evidence="4" id="KW-0067">ATP-binding</keyword>
<dbReference type="InterPro" id="IPR000713">
    <property type="entry name" value="Mur_ligase_N"/>
</dbReference>
<dbReference type="InterPro" id="IPR013221">
    <property type="entry name" value="Mur_ligase_cen"/>
</dbReference>
<organism evidence="12 13">
    <name type="scientific">Chryseobacterium gotjawalense</name>
    <dbReference type="NCBI Taxonomy" id="3042315"/>
    <lineage>
        <taxon>Bacteria</taxon>
        <taxon>Pseudomonadati</taxon>
        <taxon>Bacteroidota</taxon>
        <taxon>Flavobacteriia</taxon>
        <taxon>Flavobacteriales</taxon>
        <taxon>Weeksellaceae</taxon>
        <taxon>Chryseobacterium group</taxon>
        <taxon>Chryseobacterium</taxon>
    </lineage>
</organism>
<keyword evidence="1 12" id="KW-0436">Ligase</keyword>
<proteinExistence type="predicted"/>
<reference evidence="12 13" key="1">
    <citation type="submission" date="2023-05" db="EMBL/GenBank/DDBJ databases">
        <title>Genomic insight into Chryseobacterium sp. wdc7 isolated forest soil (Gotjawal).</title>
        <authorList>
            <person name="Park S.-J."/>
        </authorList>
    </citation>
    <scope>NUCLEOTIDE SEQUENCE [LARGE SCALE GENOMIC DNA]</scope>
    <source>
        <strain evidence="13">wdc7</strain>
    </source>
</reference>
<keyword evidence="5" id="KW-0133">Cell shape</keyword>
<dbReference type="Gene3D" id="3.40.1190.10">
    <property type="entry name" value="Mur-like, catalytic domain"/>
    <property type="match status" value="1"/>
</dbReference>
<evidence type="ECO:0000256" key="1">
    <source>
        <dbReference type="ARBA" id="ARBA00022598"/>
    </source>
</evidence>